<comment type="similarity">
    <text evidence="1">Belongs to the BlaI transcriptional regulatory family.</text>
</comment>
<dbReference type="SUPFAM" id="SSF46785">
    <property type="entry name" value="Winged helix' DNA-binding domain"/>
    <property type="match status" value="1"/>
</dbReference>
<dbReference type="RefSeq" id="WP_347438968.1">
    <property type="nucleotide sequence ID" value="NZ_CP089291.1"/>
</dbReference>
<accession>A0ABY4CP66</accession>
<reference evidence="5" key="1">
    <citation type="submission" date="2021-12" db="EMBL/GenBank/DDBJ databases">
        <title>Alicyclobacillaceae gen. nov., sp. nov., isolated from chalcocite enrichment system.</title>
        <authorList>
            <person name="Jiang Z."/>
        </authorList>
    </citation>
    <scope>NUCLEOTIDE SEQUENCE</scope>
    <source>
        <strain evidence="5">MYW30-H2</strain>
    </source>
</reference>
<name>A0ABY4CP66_9BACL</name>
<dbReference type="InterPro" id="IPR036390">
    <property type="entry name" value="WH_DNA-bd_sf"/>
</dbReference>
<protein>
    <submittedName>
        <fullName evidence="5">BlaI/MecI/CopY family transcriptional regulator</fullName>
    </submittedName>
</protein>
<dbReference type="InterPro" id="IPR036388">
    <property type="entry name" value="WH-like_DNA-bd_sf"/>
</dbReference>
<gene>
    <name evidence="5" type="ORF">LSG31_09065</name>
</gene>
<evidence type="ECO:0000313" key="6">
    <source>
        <dbReference type="Proteomes" id="UP000830167"/>
    </source>
</evidence>
<keyword evidence="2" id="KW-0805">Transcription regulation</keyword>
<keyword evidence="3" id="KW-0238">DNA-binding</keyword>
<dbReference type="Proteomes" id="UP000830167">
    <property type="component" value="Chromosome"/>
</dbReference>
<keyword evidence="6" id="KW-1185">Reference proteome</keyword>
<sequence length="138" mass="16141">MARRKDARSFHLNAEGIERVLGPLETEIMHIFWKNGELPIRDVQDLLLEKREISFNTVMTIIHRLAEKGLLQKKDRNKSSPYIPTKTKESFLAEISHDVTSVLIKDFGKFAVSQFVDILYEVDPSLLRELEKRIEKYK</sequence>
<keyword evidence="4" id="KW-0804">Transcription</keyword>
<organism evidence="5 6">
    <name type="scientific">Fodinisporobacter ferrooxydans</name>
    <dbReference type="NCBI Taxonomy" id="2901836"/>
    <lineage>
        <taxon>Bacteria</taxon>
        <taxon>Bacillati</taxon>
        <taxon>Bacillota</taxon>
        <taxon>Bacilli</taxon>
        <taxon>Bacillales</taxon>
        <taxon>Alicyclobacillaceae</taxon>
        <taxon>Fodinisporobacter</taxon>
    </lineage>
</organism>
<evidence type="ECO:0000256" key="4">
    <source>
        <dbReference type="ARBA" id="ARBA00023163"/>
    </source>
</evidence>
<dbReference type="InterPro" id="IPR005650">
    <property type="entry name" value="BlaI_family"/>
</dbReference>
<evidence type="ECO:0000256" key="2">
    <source>
        <dbReference type="ARBA" id="ARBA00023015"/>
    </source>
</evidence>
<dbReference type="Pfam" id="PF03965">
    <property type="entry name" value="Penicillinase_R"/>
    <property type="match status" value="1"/>
</dbReference>
<dbReference type="Gene3D" id="1.10.10.10">
    <property type="entry name" value="Winged helix-like DNA-binding domain superfamily/Winged helix DNA-binding domain"/>
    <property type="match status" value="1"/>
</dbReference>
<evidence type="ECO:0000256" key="3">
    <source>
        <dbReference type="ARBA" id="ARBA00023125"/>
    </source>
</evidence>
<evidence type="ECO:0000256" key="1">
    <source>
        <dbReference type="ARBA" id="ARBA00011046"/>
    </source>
</evidence>
<evidence type="ECO:0000313" key="5">
    <source>
        <dbReference type="EMBL" id="UOF92291.1"/>
    </source>
</evidence>
<dbReference type="EMBL" id="CP089291">
    <property type="protein sequence ID" value="UOF92291.1"/>
    <property type="molecule type" value="Genomic_DNA"/>
</dbReference>
<proteinExistence type="inferred from homology"/>